<protein>
    <recommendedName>
        <fullName evidence="1">3-keto-alpha-glucoside-1,2-lyase/3-keto-2-hydroxy-glucal hydratase domain-containing protein</fullName>
    </recommendedName>
</protein>
<evidence type="ECO:0000313" key="2">
    <source>
        <dbReference type="EMBL" id="SVA98149.1"/>
    </source>
</evidence>
<dbReference type="EMBL" id="UINC01024469">
    <property type="protein sequence ID" value="SVA98149.1"/>
    <property type="molecule type" value="Genomic_DNA"/>
</dbReference>
<reference evidence="2" key="1">
    <citation type="submission" date="2018-05" db="EMBL/GenBank/DDBJ databases">
        <authorList>
            <person name="Lanie J.A."/>
            <person name="Ng W.-L."/>
            <person name="Kazmierczak K.M."/>
            <person name="Andrzejewski T.M."/>
            <person name="Davidsen T.M."/>
            <person name="Wayne K.J."/>
            <person name="Tettelin H."/>
            <person name="Glass J.I."/>
            <person name="Rusch D."/>
            <person name="Podicherti R."/>
            <person name="Tsui H.-C.T."/>
            <person name="Winkler M.E."/>
        </authorList>
    </citation>
    <scope>NUCLEOTIDE SEQUENCE</scope>
</reference>
<dbReference type="GO" id="GO:0016787">
    <property type="term" value="F:hydrolase activity"/>
    <property type="evidence" value="ECO:0007669"/>
    <property type="project" value="InterPro"/>
</dbReference>
<name>A0A382A9S9_9ZZZZ</name>
<gene>
    <name evidence="2" type="ORF">METZ01_LOCUS151003</name>
</gene>
<accession>A0A382A9S9</accession>
<proteinExistence type="predicted"/>
<dbReference type="AlphaFoldDB" id="A0A382A9S9"/>
<dbReference type="Pfam" id="PF06439">
    <property type="entry name" value="3keto-disac_hyd"/>
    <property type="match status" value="1"/>
</dbReference>
<sequence>MLLQKTVTVIVLLFIAGCSSQSKDWVILFDGQKVTGMRGYKMENFPWDGWKIEDGTLKTLPNGKGVDIISTETYKDFELELEWKVKSGGNSGIFYFATEKDTHIWQSAPEMQVLDNIVHTDGKKTVTSAGALYDLIAPSETVVNPVGEFNQVRILSKDNTVSHCLNGTKILEYEYGSDNLKKLINKSKFKDMPYFAKVPVGSIGLQGDHGEVWYRNIRVRRF</sequence>
<dbReference type="Gene3D" id="2.60.120.560">
    <property type="entry name" value="Exo-inulinase, domain 1"/>
    <property type="match status" value="1"/>
</dbReference>
<evidence type="ECO:0000259" key="1">
    <source>
        <dbReference type="Pfam" id="PF06439"/>
    </source>
</evidence>
<dbReference type="InterPro" id="IPR010496">
    <property type="entry name" value="AL/BT2_dom"/>
</dbReference>
<feature type="domain" description="3-keto-alpha-glucoside-1,2-lyase/3-keto-2-hydroxy-glucal hydratase" evidence="1">
    <location>
        <begin position="24"/>
        <end position="220"/>
    </location>
</feature>
<organism evidence="2">
    <name type="scientific">marine metagenome</name>
    <dbReference type="NCBI Taxonomy" id="408172"/>
    <lineage>
        <taxon>unclassified sequences</taxon>
        <taxon>metagenomes</taxon>
        <taxon>ecological metagenomes</taxon>
    </lineage>
</organism>
<dbReference type="PROSITE" id="PS51257">
    <property type="entry name" value="PROKAR_LIPOPROTEIN"/>
    <property type="match status" value="1"/>
</dbReference>